<evidence type="ECO:0000313" key="2">
    <source>
        <dbReference type="Proteomes" id="UP001165060"/>
    </source>
</evidence>
<dbReference type="Proteomes" id="UP001165060">
    <property type="component" value="Unassembled WGS sequence"/>
</dbReference>
<accession>A0ABQ6MKN4</accession>
<reference evidence="1 2" key="1">
    <citation type="journal article" date="2023" name="Commun. Biol.">
        <title>Genome analysis of Parmales, the sister group of diatoms, reveals the evolutionary specialization of diatoms from phago-mixotrophs to photoautotrophs.</title>
        <authorList>
            <person name="Ban H."/>
            <person name="Sato S."/>
            <person name="Yoshikawa S."/>
            <person name="Yamada K."/>
            <person name="Nakamura Y."/>
            <person name="Ichinomiya M."/>
            <person name="Sato N."/>
            <person name="Blanc-Mathieu R."/>
            <person name="Endo H."/>
            <person name="Kuwata A."/>
            <person name="Ogata H."/>
        </authorList>
    </citation>
    <scope>NUCLEOTIDE SEQUENCE [LARGE SCALE GENOMIC DNA]</scope>
</reference>
<gene>
    <name evidence="1" type="ORF">TeGR_g9643</name>
</gene>
<feature type="non-terminal residue" evidence="1">
    <location>
        <position position="38"/>
    </location>
</feature>
<sequence length="38" mass="4267">VPGYMVVNAKLRLPALTAFLAHRAKKNEKNDPPFETND</sequence>
<dbReference type="EMBL" id="BRYB01005673">
    <property type="protein sequence ID" value="GMI27610.1"/>
    <property type="molecule type" value="Genomic_DNA"/>
</dbReference>
<comment type="caution">
    <text evidence="1">The sequence shown here is derived from an EMBL/GenBank/DDBJ whole genome shotgun (WGS) entry which is preliminary data.</text>
</comment>
<proteinExistence type="predicted"/>
<keyword evidence="2" id="KW-1185">Reference proteome</keyword>
<organism evidence="1 2">
    <name type="scientific">Tetraparma gracilis</name>
    <dbReference type="NCBI Taxonomy" id="2962635"/>
    <lineage>
        <taxon>Eukaryota</taxon>
        <taxon>Sar</taxon>
        <taxon>Stramenopiles</taxon>
        <taxon>Ochrophyta</taxon>
        <taxon>Bolidophyceae</taxon>
        <taxon>Parmales</taxon>
        <taxon>Triparmaceae</taxon>
        <taxon>Tetraparma</taxon>
    </lineage>
</organism>
<feature type="non-terminal residue" evidence="1">
    <location>
        <position position="1"/>
    </location>
</feature>
<name>A0ABQ6MKN4_9STRA</name>
<evidence type="ECO:0000313" key="1">
    <source>
        <dbReference type="EMBL" id="GMI27610.1"/>
    </source>
</evidence>
<protein>
    <submittedName>
        <fullName evidence="1">Uncharacterized protein</fullName>
    </submittedName>
</protein>